<evidence type="ECO:0000313" key="3">
    <source>
        <dbReference type="Proteomes" id="UP000051449"/>
    </source>
</evidence>
<protein>
    <submittedName>
        <fullName evidence="2">Uncharacterized protein</fullName>
    </submittedName>
</protein>
<feature type="signal peptide" evidence="1">
    <location>
        <begin position="1"/>
        <end position="18"/>
    </location>
</feature>
<dbReference type="EMBL" id="LLGC01000149">
    <property type="protein sequence ID" value="KQE05762.1"/>
    <property type="molecule type" value="Genomic_DNA"/>
</dbReference>
<accession>A0AAP1AEZ6</accession>
<feature type="chain" id="PRO_5042903363" evidence="1">
    <location>
        <begin position="19"/>
        <end position="115"/>
    </location>
</feature>
<gene>
    <name evidence="2" type="ORF">APD33_08875</name>
</gene>
<dbReference type="AlphaFoldDB" id="A0AAP1AEZ6"/>
<evidence type="ECO:0000256" key="1">
    <source>
        <dbReference type="SAM" id="SignalP"/>
    </source>
</evidence>
<proteinExistence type="predicted"/>
<name>A0AAP1AEZ6_ACIBA</name>
<dbReference type="KEGG" id="abk:LX00_04590"/>
<dbReference type="RefSeq" id="WP_000720592.1">
    <property type="nucleotide sequence ID" value="NZ_CP009534.1"/>
</dbReference>
<organism evidence="2 3">
    <name type="scientific">Acinetobacter baumannii</name>
    <dbReference type="NCBI Taxonomy" id="470"/>
    <lineage>
        <taxon>Bacteria</taxon>
        <taxon>Pseudomonadati</taxon>
        <taxon>Pseudomonadota</taxon>
        <taxon>Gammaproteobacteria</taxon>
        <taxon>Moraxellales</taxon>
        <taxon>Moraxellaceae</taxon>
        <taxon>Acinetobacter</taxon>
        <taxon>Acinetobacter calcoaceticus/baumannii complex</taxon>
    </lineage>
</organism>
<keyword evidence="1" id="KW-0732">Signal</keyword>
<reference evidence="2 3" key="1">
    <citation type="submission" date="2015-10" db="EMBL/GenBank/DDBJ databases">
        <title>The utility of whole genome sequencing in characterizing Acinetobacter epidemiology and analyzing hospital outbreaks.</title>
        <authorList>
            <person name="Ozer E.A."/>
            <person name="Fitzpatrick M.A."/>
            <person name="Hauser A.R."/>
        </authorList>
    </citation>
    <scope>NUCLEOTIDE SEQUENCE [LARGE SCALE GENOMIC DNA]</scope>
    <source>
        <strain evidence="2 3">ABBL072</strain>
    </source>
</reference>
<evidence type="ECO:0000313" key="2">
    <source>
        <dbReference type="EMBL" id="KQE05762.1"/>
    </source>
</evidence>
<comment type="caution">
    <text evidence="2">The sequence shown here is derived from an EMBL/GenBank/DDBJ whole genome shotgun (WGS) entry which is preliminary data.</text>
</comment>
<dbReference type="Proteomes" id="UP000051449">
    <property type="component" value="Unassembled WGS sequence"/>
</dbReference>
<sequence length="115" mass="13253">MKKIILLGLIFLPALTFAKPVQQDSYSVHEQNCRTIMEIAQVIMEKKQNGLPLSKALEENDDIFKKIHNKNVERLYNSITRDAYEQPNYSTPSMKQEQLNDFTATTYLGCMATHD</sequence>